<dbReference type="EMBL" id="JACSNV010000004">
    <property type="protein sequence ID" value="MBM6877276.1"/>
    <property type="molecule type" value="Genomic_DNA"/>
</dbReference>
<gene>
    <name evidence="1" type="ORF">H9X83_03755</name>
</gene>
<evidence type="ECO:0008006" key="3">
    <source>
        <dbReference type="Google" id="ProtNLM"/>
    </source>
</evidence>
<dbReference type="Proteomes" id="UP000729290">
    <property type="component" value="Unassembled WGS sequence"/>
</dbReference>
<dbReference type="RefSeq" id="WP_205133287.1">
    <property type="nucleotide sequence ID" value="NZ_JACSNT010000005.1"/>
</dbReference>
<protein>
    <recommendedName>
        <fullName evidence="3">FIST C-domain domain-containing protein</fullName>
    </recommendedName>
</protein>
<name>A0ABS2G730_9FIRM</name>
<evidence type="ECO:0000313" key="1">
    <source>
        <dbReference type="EMBL" id="MBM6877276.1"/>
    </source>
</evidence>
<comment type="caution">
    <text evidence="1">The sequence shown here is derived from an EMBL/GenBank/DDBJ whole genome shotgun (WGS) entry which is preliminary data.</text>
</comment>
<keyword evidence="2" id="KW-1185">Reference proteome</keyword>
<organism evidence="1 2">
    <name type="scientific">Anaerotignum lactatifermentans</name>
    <dbReference type="NCBI Taxonomy" id="160404"/>
    <lineage>
        <taxon>Bacteria</taxon>
        <taxon>Bacillati</taxon>
        <taxon>Bacillota</taxon>
        <taxon>Clostridia</taxon>
        <taxon>Lachnospirales</taxon>
        <taxon>Anaerotignaceae</taxon>
        <taxon>Anaerotignum</taxon>
    </lineage>
</organism>
<accession>A0ABS2G730</accession>
<reference evidence="1 2" key="1">
    <citation type="journal article" date="2021" name="Sci. Rep.">
        <title>The distribution of antibiotic resistance genes in chicken gut microbiota commensals.</title>
        <authorList>
            <person name="Juricova H."/>
            <person name="Matiasovicova J."/>
            <person name="Kubasova T."/>
            <person name="Cejkova D."/>
            <person name="Rychlik I."/>
        </authorList>
    </citation>
    <scope>NUCLEOTIDE SEQUENCE [LARGE SCALE GENOMIC DNA]</scope>
    <source>
        <strain evidence="1 2">An431b</strain>
    </source>
</reference>
<evidence type="ECO:0000313" key="2">
    <source>
        <dbReference type="Proteomes" id="UP000729290"/>
    </source>
</evidence>
<proteinExistence type="predicted"/>
<sequence length="191" mass="21318">MLGFHSDGIRLFGASDTLKAQLKKRKLPLTGEITGNTLVFSINDDAIVQKRPYNISFAADSTPWFVCALGDHAALSPLTLRFETEAALVEFITAVYYASQEFLHLDIELSVLKQTLCRGIVRAYEKERFHKIPKDCPVICFYFGNGGFLETDSLFSQLTTTEGISIEQLTLAGSFASRRSFLWAFAAENMD</sequence>